<sequence>MHLLSSKEDFLKAVSGEDKERNDFKREIYIFFNRRYLERRKYTSFYSLYKELKGKINSLDVICSRYGLAKDKYEAYISVLTFK</sequence>
<protein>
    <submittedName>
        <fullName evidence="1">Uncharacterized protein</fullName>
    </submittedName>
</protein>
<dbReference type="AlphaFoldDB" id="A0A0H3ZS59"/>
<accession>A0A0H3ZS59</accession>
<dbReference type="EMBL" id="KP795531">
    <property type="protein sequence ID" value="AKN37302.1"/>
    <property type="molecule type" value="Genomic_DNA"/>
</dbReference>
<name>A0A0H3ZS59_ALIFS</name>
<reference evidence="1" key="1">
    <citation type="journal article" date="2015" name="MBio">
        <title>Eco-Evolutionary Dynamics of Episomes among Ecologically Cohesive Bacterial Populations.</title>
        <authorList>
            <person name="Xue H."/>
            <person name="Cordero O.X."/>
            <person name="Camas F.M."/>
            <person name="Trimble W."/>
            <person name="Meyer F."/>
            <person name="Guglielmini J."/>
            <person name="Rocha E.P."/>
            <person name="Polz M.F."/>
        </authorList>
    </citation>
    <scope>NUCLEOTIDE SEQUENCE</scope>
    <source>
        <strain evidence="1">5F_7</strain>
    </source>
</reference>
<proteinExistence type="predicted"/>
<organism evidence="1">
    <name type="scientific">Aliivibrio fischeri</name>
    <name type="common">Vibrio fischeri</name>
    <dbReference type="NCBI Taxonomy" id="668"/>
    <lineage>
        <taxon>Bacteria</taxon>
        <taxon>Pseudomonadati</taxon>
        <taxon>Pseudomonadota</taxon>
        <taxon>Gammaproteobacteria</taxon>
        <taxon>Vibrionales</taxon>
        <taxon>Vibrionaceae</taxon>
        <taxon>Aliivibrio</taxon>
    </lineage>
</organism>
<evidence type="ECO:0000313" key="1">
    <source>
        <dbReference type="EMBL" id="AKN37302.1"/>
    </source>
</evidence>